<dbReference type="GO" id="GO:0004198">
    <property type="term" value="F:calcium-dependent cysteine-type endopeptidase activity"/>
    <property type="evidence" value="ECO:0007669"/>
    <property type="project" value="InterPro"/>
</dbReference>
<dbReference type="Gene3D" id="3.90.70.10">
    <property type="entry name" value="Cysteine proteinases"/>
    <property type="match status" value="1"/>
</dbReference>
<dbReference type="SMART" id="SM00720">
    <property type="entry name" value="calpain_III"/>
    <property type="match status" value="1"/>
</dbReference>
<feature type="domain" description="Calpain catalytic" evidence="6">
    <location>
        <begin position="177"/>
        <end position="421"/>
    </location>
</feature>
<feature type="region of interest" description="Disordered" evidence="4">
    <location>
        <begin position="122"/>
        <end position="152"/>
    </location>
</feature>
<dbReference type="Proteomes" id="UP001174136">
    <property type="component" value="Unassembled WGS sequence"/>
</dbReference>
<dbReference type="EMBL" id="JAOPHQ010006329">
    <property type="protein sequence ID" value="KAK0131902.1"/>
    <property type="molecule type" value="Genomic_DNA"/>
</dbReference>
<dbReference type="FunFam" id="2.60.120.380:FF:000003">
    <property type="entry name" value="Calpain 5"/>
    <property type="match status" value="1"/>
</dbReference>
<protein>
    <submittedName>
        <fullName evidence="7">Calpain-5</fullName>
    </submittedName>
</protein>
<dbReference type="InterPro" id="IPR001300">
    <property type="entry name" value="Peptidase_C2_calpain_cat"/>
</dbReference>
<dbReference type="Pfam" id="PF01067">
    <property type="entry name" value="Calpain_III"/>
    <property type="match status" value="1"/>
</dbReference>
<dbReference type="InterPro" id="IPR038765">
    <property type="entry name" value="Papain-like_cys_pep_sf"/>
</dbReference>
<feature type="active site" evidence="2">
    <location>
        <position position="330"/>
    </location>
</feature>
<evidence type="ECO:0000313" key="8">
    <source>
        <dbReference type="Proteomes" id="UP001174136"/>
    </source>
</evidence>
<dbReference type="PROSITE" id="PS50203">
    <property type="entry name" value="CALPAIN_CAT"/>
    <property type="match status" value="1"/>
</dbReference>
<organism evidence="7 8">
    <name type="scientific">Merluccius polli</name>
    <name type="common">Benguela hake</name>
    <name type="synonym">Merluccius cadenati</name>
    <dbReference type="NCBI Taxonomy" id="89951"/>
    <lineage>
        <taxon>Eukaryota</taxon>
        <taxon>Metazoa</taxon>
        <taxon>Chordata</taxon>
        <taxon>Craniata</taxon>
        <taxon>Vertebrata</taxon>
        <taxon>Euteleostomi</taxon>
        <taxon>Actinopterygii</taxon>
        <taxon>Neopterygii</taxon>
        <taxon>Teleostei</taxon>
        <taxon>Neoteleostei</taxon>
        <taxon>Acanthomorphata</taxon>
        <taxon>Zeiogadaria</taxon>
        <taxon>Gadariae</taxon>
        <taxon>Gadiformes</taxon>
        <taxon>Gadoidei</taxon>
        <taxon>Merlucciidae</taxon>
        <taxon>Merluccius</taxon>
    </lineage>
</organism>
<dbReference type="SUPFAM" id="SSF49758">
    <property type="entry name" value="Calpain large subunit, middle domain (domain III)"/>
    <property type="match status" value="1"/>
</dbReference>
<accession>A0AA47NPL7</accession>
<comment type="similarity">
    <text evidence="1">Belongs to the peptidase C2 family.</text>
</comment>
<proteinExistence type="inferred from homology"/>
<gene>
    <name evidence="7" type="primary">CAPN5</name>
    <name evidence="7" type="ORF">N1851_033312</name>
</gene>
<comment type="caution">
    <text evidence="3">Lacks conserved residue(s) required for the propagation of feature annotation.</text>
</comment>
<dbReference type="Pfam" id="PF00648">
    <property type="entry name" value="Peptidase_C2"/>
    <property type="match status" value="1"/>
</dbReference>
<dbReference type="InterPro" id="IPR036213">
    <property type="entry name" value="Calpain_III_sf"/>
</dbReference>
<dbReference type="Pfam" id="PF00168">
    <property type="entry name" value="C2"/>
    <property type="match status" value="1"/>
</dbReference>
<dbReference type="Gene3D" id="2.60.40.150">
    <property type="entry name" value="C2 domain"/>
    <property type="match status" value="1"/>
</dbReference>
<dbReference type="PANTHER" id="PTHR10183:SF402">
    <property type="entry name" value="CALPAIN-5"/>
    <property type="match status" value="1"/>
</dbReference>
<dbReference type="FunFam" id="3.90.70.10:FF:000027">
    <property type="entry name" value="Calpain 5"/>
    <property type="match status" value="1"/>
</dbReference>
<dbReference type="PANTHER" id="PTHR10183">
    <property type="entry name" value="CALPAIN"/>
    <property type="match status" value="1"/>
</dbReference>
<dbReference type="CDD" id="cd00044">
    <property type="entry name" value="CysPc"/>
    <property type="match status" value="1"/>
</dbReference>
<dbReference type="PROSITE" id="PS50004">
    <property type="entry name" value="C2"/>
    <property type="match status" value="1"/>
</dbReference>
<feature type="domain" description="C2" evidence="5">
    <location>
        <begin position="577"/>
        <end position="694"/>
    </location>
</feature>
<comment type="caution">
    <text evidence="7">The sequence shown here is derived from an EMBL/GenBank/DDBJ whole genome shotgun (WGS) entry which is preliminary data.</text>
</comment>
<evidence type="ECO:0000313" key="7">
    <source>
        <dbReference type="EMBL" id="KAK0131902.1"/>
    </source>
</evidence>
<dbReference type="CDD" id="cd00214">
    <property type="entry name" value="Calpain_III"/>
    <property type="match status" value="1"/>
</dbReference>
<dbReference type="SUPFAM" id="SSF49562">
    <property type="entry name" value="C2 domain (Calcium/lipid-binding domain, CaLB)"/>
    <property type="match status" value="1"/>
</dbReference>
<dbReference type="InterPro" id="IPR022682">
    <property type="entry name" value="Calpain_domain_III"/>
</dbReference>
<dbReference type="InterPro" id="IPR033884">
    <property type="entry name" value="C2_Calpain"/>
</dbReference>
<evidence type="ECO:0000259" key="5">
    <source>
        <dbReference type="PROSITE" id="PS50004"/>
    </source>
</evidence>
<dbReference type="InterPro" id="IPR035892">
    <property type="entry name" value="C2_domain_sf"/>
</dbReference>
<dbReference type="PRINTS" id="PR00704">
    <property type="entry name" value="CALPAIN"/>
</dbReference>
<dbReference type="SMART" id="SM00230">
    <property type="entry name" value="CysPc"/>
    <property type="match status" value="1"/>
</dbReference>
<feature type="active site" evidence="2">
    <location>
        <position position="362"/>
    </location>
</feature>
<dbReference type="InterPro" id="IPR000008">
    <property type="entry name" value="C2_dom"/>
</dbReference>
<name>A0AA47NPL7_MERPO</name>
<dbReference type="CDD" id="cd04046">
    <property type="entry name" value="C2_Calpain"/>
    <property type="match status" value="1"/>
</dbReference>
<evidence type="ECO:0000256" key="2">
    <source>
        <dbReference type="PIRSR" id="PIRSR622684-1"/>
    </source>
</evidence>
<dbReference type="Gene3D" id="2.60.120.380">
    <property type="match status" value="1"/>
</dbReference>
<dbReference type="SUPFAM" id="SSF54001">
    <property type="entry name" value="Cysteine proteinases"/>
    <property type="match status" value="1"/>
</dbReference>
<dbReference type="SMART" id="SM00239">
    <property type="entry name" value="C2"/>
    <property type="match status" value="1"/>
</dbReference>
<evidence type="ECO:0000256" key="4">
    <source>
        <dbReference type="SAM" id="MobiDB-lite"/>
    </source>
</evidence>
<dbReference type="AlphaFoldDB" id="A0AA47NPL7"/>
<dbReference type="InterPro" id="IPR022683">
    <property type="entry name" value="Calpain_III"/>
</dbReference>
<evidence type="ECO:0000259" key="6">
    <source>
        <dbReference type="PROSITE" id="PS50203"/>
    </source>
</evidence>
<evidence type="ECO:0000256" key="1">
    <source>
        <dbReference type="ARBA" id="ARBA00007623"/>
    </source>
</evidence>
<keyword evidence="8" id="KW-1185">Reference proteome</keyword>
<dbReference type="GO" id="GO:0006508">
    <property type="term" value="P:proteolysis"/>
    <property type="evidence" value="ECO:0007669"/>
    <property type="project" value="InterPro"/>
</dbReference>
<dbReference type="InterPro" id="IPR022684">
    <property type="entry name" value="Calpain_cysteine_protease"/>
</dbReference>
<dbReference type="GO" id="GO:0005737">
    <property type="term" value="C:cytoplasm"/>
    <property type="evidence" value="ECO:0007669"/>
    <property type="project" value="TreeGrafter"/>
</dbReference>
<sequence>MNAGELQRRNSRGTVSSYCIWLMVPTSVSEKSSVNDSLMASAQGALSEPGSVLELMFPGRGAVEGCRSGWSGAEVDGWMDGWMKGELDQWMLSWRILCKLLLKFAIGKYKIIKLNKSQEIKTTKPNPKPAGCLLEPMAPREQKRSNTDGGNMEQEETFLKRDVNAHPVTSGRRFNLVIPDWKDQEWDGEKPDSYAGIFHFRFWRFGDWVDVVVDDRLPTVNGQLVYGHSNDPNEFWSALVEKAYAKMFGCYEALDGGNTADALVDFTGGVSEPVDLLESGSQEADPEKRNELFDRVMKVHSRGGLISCSIRATTAADMEARLECGLVKGHAYAVTDVRRVRLGHGLLAFFKSEKLDMIRMRNPWGQREWNGPWSDSSEEWQKVSKSERERMGVTVQDDGEFWMMFDDFLANFTDLILCRLINTSYLSLHKTWEEAVLRGTWSRHDNPLSNRAGGCLNNKLTYLQNPQYVLDVKKPEDEVLVCLQQRDRRATLREGRGENLAVGFDIQRVELNRGYRMHMSQQKVAGSVYINSRSVFMRVDLKEGRYVIIPTTFDPGLEGEFLLRVFTDVPSDCKELTVDQPAQTCWSGMCGYPTLVTMVHVHQADGLAGQDSDGVSDPYVVIRCEGKKVCSPVLKDTRSPVFDTKALFYRKKERKTISIEIYNHNLLMDSFMGQVTLTADPSDLQQHTVHLRDKGNNRDNDLPGTLTVSLMTSSVLTNI</sequence>
<dbReference type="FunFam" id="2.60.40.150:FF:000173">
    <property type="entry name" value="Calpain 5b"/>
    <property type="match status" value="1"/>
</dbReference>
<reference evidence="7" key="1">
    <citation type="journal article" date="2023" name="Front. Mar. Sci.">
        <title>A new Merluccius polli reference genome to investigate the effects of global change in West African waters.</title>
        <authorList>
            <person name="Mateo J.L."/>
            <person name="Blanco-Fernandez C."/>
            <person name="Garcia-Vazquez E."/>
            <person name="Machado-Schiaffino G."/>
        </authorList>
    </citation>
    <scope>NUCLEOTIDE SEQUENCE</scope>
    <source>
        <strain evidence="7">C29</strain>
        <tissue evidence="7">Fin</tissue>
    </source>
</reference>
<evidence type="ECO:0000256" key="3">
    <source>
        <dbReference type="PROSITE-ProRule" id="PRU00239"/>
    </source>
</evidence>
<dbReference type="InterPro" id="IPR033883">
    <property type="entry name" value="C2_III"/>
</dbReference>